<dbReference type="EMBL" id="JAAAPO010000001">
    <property type="protein sequence ID" value="NBC35555.1"/>
    <property type="molecule type" value="Genomic_DNA"/>
</dbReference>
<dbReference type="RefSeq" id="WP_161716816.1">
    <property type="nucleotide sequence ID" value="NZ_JAAAPO010000001.1"/>
</dbReference>
<organism evidence="2 3">
    <name type="scientific">Novosphingobium ovatum</name>
    <dbReference type="NCBI Taxonomy" id="1908523"/>
    <lineage>
        <taxon>Bacteria</taxon>
        <taxon>Pseudomonadati</taxon>
        <taxon>Pseudomonadota</taxon>
        <taxon>Alphaproteobacteria</taxon>
        <taxon>Sphingomonadales</taxon>
        <taxon>Sphingomonadaceae</taxon>
        <taxon>Novosphingobium</taxon>
    </lineage>
</organism>
<evidence type="ECO:0000256" key="1">
    <source>
        <dbReference type="SAM" id="Phobius"/>
    </source>
</evidence>
<dbReference type="Proteomes" id="UP000753724">
    <property type="component" value="Unassembled WGS sequence"/>
</dbReference>
<evidence type="ECO:0000313" key="3">
    <source>
        <dbReference type="Proteomes" id="UP000753724"/>
    </source>
</evidence>
<reference evidence="3" key="1">
    <citation type="submission" date="2020-01" db="EMBL/GenBank/DDBJ databases">
        <title>Sphingomonas sp. strain CSW-10.</title>
        <authorList>
            <person name="Chen W.-M."/>
        </authorList>
    </citation>
    <scope>NUCLEOTIDE SEQUENCE [LARGE SCALE GENOMIC DNA]</scope>
    <source>
        <strain evidence="3">FSY-8</strain>
    </source>
</reference>
<sequence length="70" mass="7612">MLQSAAANPALSLSLIFALGMLVGWKLNAFLGAIFVRAMTRLIISGVGRDHMVDLVERGFDKIEQGRRAP</sequence>
<keyword evidence="1" id="KW-0812">Transmembrane</keyword>
<keyword evidence="1" id="KW-1133">Transmembrane helix</keyword>
<gene>
    <name evidence="2" type="ORF">GTZ99_03180</name>
</gene>
<protein>
    <submittedName>
        <fullName evidence="2">Uncharacterized protein</fullName>
    </submittedName>
</protein>
<proteinExistence type="predicted"/>
<keyword evidence="3" id="KW-1185">Reference proteome</keyword>
<accession>A0ABW9XAJ7</accession>
<comment type="caution">
    <text evidence="2">The sequence shown here is derived from an EMBL/GenBank/DDBJ whole genome shotgun (WGS) entry which is preliminary data.</text>
</comment>
<feature type="transmembrane region" description="Helical" evidence="1">
    <location>
        <begin position="12"/>
        <end position="36"/>
    </location>
</feature>
<evidence type="ECO:0000313" key="2">
    <source>
        <dbReference type="EMBL" id="NBC35555.1"/>
    </source>
</evidence>
<name>A0ABW9XAJ7_9SPHN</name>
<keyword evidence="1" id="KW-0472">Membrane</keyword>